<keyword evidence="2" id="KW-1185">Reference proteome</keyword>
<gene>
    <name evidence="1" type="ORF">HPB47_024595</name>
</gene>
<dbReference type="EMBL" id="JABSTQ010009524">
    <property type="protein sequence ID" value="KAG0428435.1"/>
    <property type="molecule type" value="Genomic_DNA"/>
</dbReference>
<sequence>MFLSAKWSRRAEAAAAPAGSAAVRRADHPGSLVTAAPLGISQIHPKPDLFGLPAEVTAVARSPTSGASELQNGEADSRMDSQGLSSVIVIVFSELGDKTFFIAALMAMQHAKSSVIVGAFSANVVMTVLSAMVGSMASALQKSHTHYLSVFLLLLFGARMIAEDFRSVLEDGKARATVSPPNAAQQAANTEFWHGFFGAVSVIVVSELGDKTFFIAAILAMRHSRLAVFGGAIAALAIMTVLSAVLGFATTVIPRVYTHYLSIALFVFFGIRMIREAYYMDPNEGLEEYEEVQKTLSKKELDDSMQASRDALDVESGVVFRVHRRLWGFFSRVFFQALTLTFLAEWGDRSQIATIILAAREDPVAVSLGAILGHSACTLLAVLGGRIVSQRISVRS</sequence>
<evidence type="ECO:0000313" key="2">
    <source>
        <dbReference type="Proteomes" id="UP000805193"/>
    </source>
</evidence>
<reference evidence="1 2" key="1">
    <citation type="journal article" date="2020" name="Cell">
        <title>Large-Scale Comparative Analyses of Tick Genomes Elucidate Their Genetic Diversity and Vector Capacities.</title>
        <authorList>
            <consortium name="Tick Genome and Microbiome Consortium (TIGMIC)"/>
            <person name="Jia N."/>
            <person name="Wang J."/>
            <person name="Shi W."/>
            <person name="Du L."/>
            <person name="Sun Y."/>
            <person name="Zhan W."/>
            <person name="Jiang J.F."/>
            <person name="Wang Q."/>
            <person name="Zhang B."/>
            <person name="Ji P."/>
            <person name="Bell-Sakyi L."/>
            <person name="Cui X.M."/>
            <person name="Yuan T.T."/>
            <person name="Jiang B.G."/>
            <person name="Yang W.F."/>
            <person name="Lam T.T."/>
            <person name="Chang Q.C."/>
            <person name="Ding S.J."/>
            <person name="Wang X.J."/>
            <person name="Zhu J.G."/>
            <person name="Ruan X.D."/>
            <person name="Zhao L."/>
            <person name="Wei J.T."/>
            <person name="Ye R.Z."/>
            <person name="Que T.C."/>
            <person name="Du C.H."/>
            <person name="Zhou Y.H."/>
            <person name="Cheng J.X."/>
            <person name="Dai P.F."/>
            <person name="Guo W.B."/>
            <person name="Han X.H."/>
            <person name="Huang E.J."/>
            <person name="Li L.F."/>
            <person name="Wei W."/>
            <person name="Gao Y.C."/>
            <person name="Liu J.Z."/>
            <person name="Shao H.Z."/>
            <person name="Wang X."/>
            <person name="Wang C.C."/>
            <person name="Yang T.C."/>
            <person name="Huo Q.B."/>
            <person name="Li W."/>
            <person name="Chen H.Y."/>
            <person name="Chen S.E."/>
            <person name="Zhou L.G."/>
            <person name="Ni X.B."/>
            <person name="Tian J.H."/>
            <person name="Sheng Y."/>
            <person name="Liu T."/>
            <person name="Pan Y.S."/>
            <person name="Xia L.Y."/>
            <person name="Li J."/>
            <person name="Zhao F."/>
            <person name="Cao W.C."/>
        </authorList>
    </citation>
    <scope>NUCLEOTIDE SEQUENCE [LARGE SCALE GENOMIC DNA]</scope>
    <source>
        <strain evidence="1">Iper-2018</strain>
    </source>
</reference>
<protein>
    <submittedName>
        <fullName evidence="1">Uncharacterized protein</fullName>
    </submittedName>
</protein>
<proteinExistence type="predicted"/>
<organism evidence="1 2">
    <name type="scientific">Ixodes persulcatus</name>
    <name type="common">Taiga tick</name>
    <dbReference type="NCBI Taxonomy" id="34615"/>
    <lineage>
        <taxon>Eukaryota</taxon>
        <taxon>Metazoa</taxon>
        <taxon>Ecdysozoa</taxon>
        <taxon>Arthropoda</taxon>
        <taxon>Chelicerata</taxon>
        <taxon>Arachnida</taxon>
        <taxon>Acari</taxon>
        <taxon>Parasitiformes</taxon>
        <taxon>Ixodida</taxon>
        <taxon>Ixodoidea</taxon>
        <taxon>Ixodidae</taxon>
        <taxon>Ixodinae</taxon>
        <taxon>Ixodes</taxon>
    </lineage>
</organism>
<comment type="caution">
    <text evidence="1">The sequence shown here is derived from an EMBL/GenBank/DDBJ whole genome shotgun (WGS) entry which is preliminary data.</text>
</comment>
<feature type="non-terminal residue" evidence="1">
    <location>
        <position position="396"/>
    </location>
</feature>
<name>A0AC60Q3X8_IXOPE</name>
<accession>A0AC60Q3X8</accession>
<dbReference type="Proteomes" id="UP000805193">
    <property type="component" value="Unassembled WGS sequence"/>
</dbReference>
<evidence type="ECO:0000313" key="1">
    <source>
        <dbReference type="EMBL" id="KAG0428435.1"/>
    </source>
</evidence>